<dbReference type="SUPFAM" id="SSF51278">
    <property type="entry name" value="Urease, beta-subunit"/>
    <property type="match status" value="1"/>
</dbReference>
<dbReference type="NCBIfam" id="NF009682">
    <property type="entry name" value="PRK13203.1"/>
    <property type="match status" value="1"/>
</dbReference>
<dbReference type="InterPro" id="IPR050069">
    <property type="entry name" value="Urease_subunit"/>
</dbReference>
<sequence length="120" mass="13427">MIPGEYFVEDEPVIANGNRKTVRVRVSNTGDRPVQTGSHTHFFEVNRALDFPRSEAYGFRLNIPSGTSVRFEPGDTREVELVELAGSRIVHGMGGLVEGPLDENREEALRRARERGYRGA</sequence>
<dbReference type="GO" id="GO:0043419">
    <property type="term" value="P:urea catabolic process"/>
    <property type="evidence" value="ECO:0007669"/>
    <property type="project" value="InterPro"/>
</dbReference>
<dbReference type="PANTHER" id="PTHR33569:SF1">
    <property type="entry name" value="UREASE"/>
    <property type="match status" value="1"/>
</dbReference>
<dbReference type="HOGENOM" id="CLU_129707_2_1_2"/>
<dbReference type="FunFam" id="2.10.150.10:FF:000001">
    <property type="entry name" value="Urease subunit beta"/>
    <property type="match status" value="1"/>
</dbReference>
<accession>A0RUS2</accession>
<dbReference type="PATRIC" id="fig|414004.10.peg.414"/>
<dbReference type="Proteomes" id="UP000000758">
    <property type="component" value="Chromosome"/>
</dbReference>
<dbReference type="CDD" id="cd00407">
    <property type="entry name" value="Urease_beta"/>
    <property type="match status" value="1"/>
</dbReference>
<dbReference type="GO" id="GO:0035550">
    <property type="term" value="C:urease complex"/>
    <property type="evidence" value="ECO:0007669"/>
    <property type="project" value="InterPro"/>
</dbReference>
<name>A0RUS2_CENSY</name>
<evidence type="ECO:0000313" key="3">
    <source>
        <dbReference type="Proteomes" id="UP000000758"/>
    </source>
</evidence>
<dbReference type="EC" id="3.5.1.5" evidence="2"/>
<dbReference type="AlphaFoldDB" id="A0RUS2"/>
<dbReference type="NCBIfam" id="TIGR00192">
    <property type="entry name" value="urease_beta"/>
    <property type="match status" value="1"/>
</dbReference>
<dbReference type="PANTHER" id="PTHR33569">
    <property type="entry name" value="UREASE"/>
    <property type="match status" value="1"/>
</dbReference>
<evidence type="ECO:0000256" key="1">
    <source>
        <dbReference type="ARBA" id="ARBA00022801"/>
    </source>
</evidence>
<organism evidence="2 3">
    <name type="scientific">Cenarchaeum symbiosum (strain A)</name>
    <dbReference type="NCBI Taxonomy" id="414004"/>
    <lineage>
        <taxon>Archaea</taxon>
        <taxon>Nitrososphaerota</taxon>
        <taxon>Candidatus Cenarchaeales</taxon>
        <taxon>Candidatus Cenarchaeaceae</taxon>
        <taxon>Candidatus Cenarchaeum</taxon>
    </lineage>
</organism>
<dbReference type="Pfam" id="PF00699">
    <property type="entry name" value="Urease_beta"/>
    <property type="match status" value="1"/>
</dbReference>
<dbReference type="Gene3D" id="2.10.150.10">
    <property type="entry name" value="Urease, beta subunit"/>
    <property type="match status" value="1"/>
</dbReference>
<gene>
    <name evidence="2" type="ordered locus">CENSYa_0455</name>
</gene>
<dbReference type="EMBL" id="DP000238">
    <property type="protein sequence ID" value="ABK77089.1"/>
    <property type="molecule type" value="Genomic_DNA"/>
</dbReference>
<evidence type="ECO:0000313" key="2">
    <source>
        <dbReference type="EMBL" id="ABK77089.1"/>
    </source>
</evidence>
<keyword evidence="1 2" id="KW-0378">Hydrolase</keyword>
<keyword evidence="3" id="KW-1185">Reference proteome</keyword>
<dbReference type="STRING" id="414004.CENSYa_0455"/>
<dbReference type="KEGG" id="csy:CENSYa_0455"/>
<reference evidence="2 3" key="1">
    <citation type="journal article" date="2006" name="Proc. Natl. Acad. Sci. U.S.A.">
        <title>Genomic analysis of the uncultivated marine crenarchaeote Cenarchaeum symbiosum.</title>
        <authorList>
            <person name="Hallam S.J."/>
            <person name="Konstantinidis K.T."/>
            <person name="Putnam N."/>
            <person name="Schleper C."/>
            <person name="Watanabe Y."/>
            <person name="Sugahara J."/>
            <person name="Preston C."/>
            <person name="de la Torre J."/>
            <person name="Richardson P.M."/>
            <person name="DeLong E.F."/>
        </authorList>
    </citation>
    <scope>NUCLEOTIDE SEQUENCE [LARGE SCALE GENOMIC DNA]</scope>
    <source>
        <strain evidence="3">A</strain>
    </source>
</reference>
<dbReference type="GO" id="GO:0009039">
    <property type="term" value="F:urease activity"/>
    <property type="evidence" value="ECO:0007669"/>
    <property type="project" value="UniProtKB-EC"/>
</dbReference>
<dbReference type="HAMAP" id="MF_01954">
    <property type="entry name" value="Urease_beta"/>
    <property type="match status" value="1"/>
</dbReference>
<dbReference type="InterPro" id="IPR036461">
    <property type="entry name" value="Urease_betasu_sf"/>
</dbReference>
<proteinExistence type="inferred from homology"/>
<dbReference type="InterPro" id="IPR002019">
    <property type="entry name" value="Urease_beta-like"/>
</dbReference>
<dbReference type="EnsemblBacteria" id="ABK77089">
    <property type="protein sequence ID" value="ABK77089"/>
    <property type="gene ID" value="CENSYa_0455"/>
</dbReference>
<protein>
    <submittedName>
        <fullName evidence="2">Urea amidohydrolase (Urease) beta subunit</fullName>
        <ecNumber evidence="2">3.5.1.5</ecNumber>
    </submittedName>
</protein>